<dbReference type="RefSeq" id="WP_071827765.1">
    <property type="nucleotide sequence ID" value="NZ_CAWLWD010000095.1"/>
</dbReference>
<keyword evidence="5 15" id="KW-0808">Transferase</keyword>
<dbReference type="GO" id="GO:0003700">
    <property type="term" value="F:DNA-binding transcription factor activity"/>
    <property type="evidence" value="ECO:0007669"/>
    <property type="project" value="InterPro"/>
</dbReference>
<evidence type="ECO:0000256" key="3">
    <source>
        <dbReference type="ARBA" id="ARBA00011918"/>
    </source>
</evidence>
<comment type="catalytic activity">
    <reaction evidence="1">
        <text>a 4-O-methyl-thymidine in DNA + L-cysteinyl-[protein] = a thymidine in DNA + S-methyl-L-cysteinyl-[protein]</text>
        <dbReference type="Rhea" id="RHEA:53428"/>
        <dbReference type="Rhea" id="RHEA-COMP:10131"/>
        <dbReference type="Rhea" id="RHEA-COMP:10132"/>
        <dbReference type="Rhea" id="RHEA-COMP:13555"/>
        <dbReference type="Rhea" id="RHEA-COMP:13556"/>
        <dbReference type="ChEBI" id="CHEBI:29950"/>
        <dbReference type="ChEBI" id="CHEBI:82612"/>
        <dbReference type="ChEBI" id="CHEBI:137386"/>
        <dbReference type="ChEBI" id="CHEBI:137387"/>
        <dbReference type="EC" id="2.1.1.63"/>
    </reaction>
</comment>
<evidence type="ECO:0000256" key="8">
    <source>
        <dbReference type="ARBA" id="ARBA00023159"/>
    </source>
</evidence>
<sequence length="357" mass="40078">MSWSKDNTLLTELDPRWLDIKAKNIKADGHFVYAVKTTGIYCRPSCPTRIPKLHHIEIFDNCEFAENKNYRACKRCNPNGESISTKNERLVTKACRIIENRRGDIKLEELSMQVEISAYFFHRLFKKIIGVTPKQYSTAIRIKNMHNELINKNESITNAIYNSGFNSCSRFYAATDNLLGMAPSVYRKGGKDTLIQFAITECSLGTILVARSLKGICAISFGDNPTELLNSLQDKFSKAEFIGGDLDFENVVAKVIELVEKPGILFNLPLDIQGTVFQQRVWKMLLTIQTGTTISYTQLAEMIGNPGAVRAVANACGQNSIAVAIPCHRVVKLDGDISGYRWGIERKRLLLDREAAE</sequence>
<dbReference type="InterPro" id="IPR001497">
    <property type="entry name" value="MethylDNA_cys_MeTrfase_AS"/>
</dbReference>
<dbReference type="GO" id="GO:0032259">
    <property type="term" value="P:methylation"/>
    <property type="evidence" value="ECO:0007669"/>
    <property type="project" value="UniProtKB-KW"/>
</dbReference>
<dbReference type="PROSITE" id="PS00374">
    <property type="entry name" value="MGMT"/>
    <property type="match status" value="1"/>
</dbReference>
<evidence type="ECO:0000256" key="5">
    <source>
        <dbReference type="ARBA" id="ARBA00022679"/>
    </source>
</evidence>
<dbReference type="GO" id="GO:0043565">
    <property type="term" value="F:sequence-specific DNA binding"/>
    <property type="evidence" value="ECO:0007669"/>
    <property type="project" value="InterPro"/>
</dbReference>
<dbReference type="SMART" id="SM00342">
    <property type="entry name" value="HTH_ARAC"/>
    <property type="match status" value="1"/>
</dbReference>
<dbReference type="Gene3D" id="1.10.10.10">
    <property type="entry name" value="Winged helix-like DNA-binding domain superfamily/Winged helix DNA-binding domain"/>
    <property type="match status" value="1"/>
</dbReference>
<keyword evidence="10" id="KW-0234">DNA repair</keyword>
<dbReference type="GO" id="GO:0006281">
    <property type="term" value="P:DNA repair"/>
    <property type="evidence" value="ECO:0007669"/>
    <property type="project" value="UniProtKB-KW"/>
</dbReference>
<dbReference type="EC" id="2.1.1.63" evidence="3"/>
<dbReference type="Gene3D" id="3.30.160.70">
    <property type="entry name" value="Methylated DNA-protein cysteine methyltransferase domain"/>
    <property type="match status" value="1"/>
</dbReference>
<dbReference type="PROSITE" id="PS01124">
    <property type="entry name" value="HTH_ARAC_FAMILY_2"/>
    <property type="match status" value="1"/>
</dbReference>
<evidence type="ECO:0000256" key="9">
    <source>
        <dbReference type="ARBA" id="ARBA00023163"/>
    </source>
</evidence>
<protein>
    <recommendedName>
        <fullName evidence="3">methylated-DNA--[protein]-cysteine S-methyltransferase</fullName>
        <ecNumber evidence="3">2.1.1.63</ecNumber>
    </recommendedName>
</protein>
<evidence type="ECO:0000259" key="14">
    <source>
        <dbReference type="PROSITE" id="PS01124"/>
    </source>
</evidence>
<dbReference type="InterPro" id="IPR008332">
    <property type="entry name" value="MethylG_MeTrfase_N"/>
</dbReference>
<dbReference type="InterPro" id="IPR036217">
    <property type="entry name" value="MethylDNA_cys_MeTrfase_DNAb"/>
</dbReference>
<dbReference type="GO" id="GO:0003908">
    <property type="term" value="F:methylated-DNA-[protein]-cysteine S-methyltransferase activity"/>
    <property type="evidence" value="ECO:0007669"/>
    <property type="project" value="UniProtKB-EC"/>
</dbReference>
<dbReference type="Pfam" id="PF12833">
    <property type="entry name" value="HTH_18"/>
    <property type="match status" value="1"/>
</dbReference>
<dbReference type="PIRSF" id="PIRSF000409">
    <property type="entry name" value="Ada"/>
    <property type="match status" value="1"/>
</dbReference>
<evidence type="ECO:0000256" key="13">
    <source>
        <dbReference type="PIRSR" id="PIRSR000409-3"/>
    </source>
</evidence>
<feature type="binding site" evidence="13">
    <location>
        <position position="42"/>
    </location>
    <ligand>
        <name>Zn(2+)</name>
        <dbReference type="ChEBI" id="CHEBI:29105"/>
    </ligand>
</feature>
<evidence type="ECO:0000256" key="7">
    <source>
        <dbReference type="ARBA" id="ARBA00023015"/>
    </source>
</evidence>
<dbReference type="Pfam" id="PF02805">
    <property type="entry name" value="Ada_Zn_binding"/>
    <property type="match status" value="1"/>
</dbReference>
<feature type="binding site" evidence="13">
    <location>
        <position position="46"/>
    </location>
    <ligand>
        <name>Zn(2+)</name>
        <dbReference type="ChEBI" id="CHEBI:29105"/>
    </ligand>
</feature>
<dbReference type="GO" id="GO:0008270">
    <property type="term" value="F:zinc ion binding"/>
    <property type="evidence" value="ECO:0007669"/>
    <property type="project" value="InterPro"/>
</dbReference>
<evidence type="ECO:0000256" key="12">
    <source>
        <dbReference type="PIRSR" id="PIRSR000409-1"/>
    </source>
</evidence>
<comment type="catalytic activity">
    <reaction evidence="11">
        <text>a 6-O-methyl-2'-deoxyguanosine in DNA + L-cysteinyl-[protein] = S-methyl-L-cysteinyl-[protein] + a 2'-deoxyguanosine in DNA</text>
        <dbReference type="Rhea" id="RHEA:24000"/>
        <dbReference type="Rhea" id="RHEA-COMP:10131"/>
        <dbReference type="Rhea" id="RHEA-COMP:10132"/>
        <dbReference type="Rhea" id="RHEA-COMP:11367"/>
        <dbReference type="Rhea" id="RHEA-COMP:11368"/>
        <dbReference type="ChEBI" id="CHEBI:29950"/>
        <dbReference type="ChEBI" id="CHEBI:82612"/>
        <dbReference type="ChEBI" id="CHEBI:85445"/>
        <dbReference type="ChEBI" id="CHEBI:85448"/>
        <dbReference type="EC" id="2.1.1.63"/>
    </reaction>
</comment>
<name>A0A077NL68_XENBV</name>
<dbReference type="Gene3D" id="3.40.10.10">
    <property type="entry name" value="DNA Methylphosphotriester Repair Domain"/>
    <property type="match status" value="1"/>
</dbReference>
<dbReference type="EMBL" id="CBSV010000008">
    <property type="protein sequence ID" value="CDG99560.1"/>
    <property type="molecule type" value="Genomic_DNA"/>
</dbReference>
<keyword evidence="13" id="KW-0479">Metal-binding</keyword>
<dbReference type="InterPro" id="IPR014048">
    <property type="entry name" value="MethylDNA_cys_MeTrfase_DNA-bd"/>
</dbReference>
<dbReference type="NCBIfam" id="TIGR00589">
    <property type="entry name" value="ogt"/>
    <property type="match status" value="1"/>
</dbReference>
<dbReference type="Pfam" id="PF01035">
    <property type="entry name" value="DNA_binding_1"/>
    <property type="match status" value="1"/>
</dbReference>
<dbReference type="InterPro" id="IPR004026">
    <property type="entry name" value="Ada_DNA_repair_Zn-bd"/>
</dbReference>
<dbReference type="Gene3D" id="1.10.10.60">
    <property type="entry name" value="Homeodomain-like"/>
    <property type="match status" value="2"/>
</dbReference>
<dbReference type="InterPro" id="IPR018060">
    <property type="entry name" value="HTH_AraC"/>
</dbReference>
<feature type="domain" description="HTH araC/xylS-type" evidence="14">
    <location>
        <begin position="92"/>
        <end position="189"/>
    </location>
</feature>
<dbReference type="SUPFAM" id="SSF46767">
    <property type="entry name" value="Methylated DNA-protein cysteine methyltransferase, C-terminal domain"/>
    <property type="match status" value="1"/>
</dbReference>
<evidence type="ECO:0000256" key="10">
    <source>
        <dbReference type="ARBA" id="ARBA00023204"/>
    </source>
</evidence>
<dbReference type="CDD" id="cd06445">
    <property type="entry name" value="ATase"/>
    <property type="match status" value="1"/>
</dbReference>
<dbReference type="InterPro" id="IPR036631">
    <property type="entry name" value="MGMT_N_sf"/>
</dbReference>
<evidence type="ECO:0000256" key="4">
    <source>
        <dbReference type="ARBA" id="ARBA00022603"/>
    </source>
</evidence>
<dbReference type="PANTHER" id="PTHR10815:SF14">
    <property type="entry name" value="BIFUNCTIONAL TRANSCRIPTIONAL ACTIVATOR_DNA REPAIR ENZYME ADA"/>
    <property type="match status" value="1"/>
</dbReference>
<dbReference type="InterPro" id="IPR036388">
    <property type="entry name" value="WH-like_DNA-bd_sf"/>
</dbReference>
<dbReference type="SUPFAM" id="SSF53155">
    <property type="entry name" value="Methylated DNA-protein cysteine methyltransferase domain"/>
    <property type="match status" value="1"/>
</dbReference>
<evidence type="ECO:0000256" key="1">
    <source>
        <dbReference type="ARBA" id="ARBA00001286"/>
    </source>
</evidence>
<evidence type="ECO:0000256" key="6">
    <source>
        <dbReference type="ARBA" id="ARBA00022763"/>
    </source>
</evidence>
<feature type="active site" description="Nucleophile; methyl group acceptor from methylphosphotriester" evidence="12">
    <location>
        <position position="42"/>
    </location>
</feature>
<keyword evidence="8" id="KW-0010">Activator</keyword>
<dbReference type="PANTHER" id="PTHR10815">
    <property type="entry name" value="METHYLATED-DNA--PROTEIN-CYSTEINE METHYLTRANSFERASE"/>
    <property type="match status" value="1"/>
</dbReference>
<keyword evidence="7" id="KW-0805">Transcription regulation</keyword>
<dbReference type="AlphaFoldDB" id="A0A077NL68"/>
<gene>
    <name evidence="15" type="primary">ada</name>
    <name evidence="15" type="ORF">XBFM1_1050004</name>
</gene>
<dbReference type="InterPro" id="IPR016221">
    <property type="entry name" value="Bifunct_regulatory_prot_Ada"/>
</dbReference>
<keyword evidence="9" id="KW-0804">Transcription</keyword>
<dbReference type="SUPFAM" id="SSF46689">
    <property type="entry name" value="Homeodomain-like"/>
    <property type="match status" value="1"/>
</dbReference>
<comment type="caution">
    <text evidence="15">The sequence shown here is derived from an EMBL/GenBank/DDBJ whole genome shotgun (WGS) entry which is preliminary data.</text>
</comment>
<dbReference type="Pfam" id="PF02870">
    <property type="entry name" value="Methyltransf_1N"/>
    <property type="match status" value="1"/>
</dbReference>
<dbReference type="Proteomes" id="UP000028487">
    <property type="component" value="Unassembled WGS sequence"/>
</dbReference>
<dbReference type="SUPFAM" id="SSF57884">
    <property type="entry name" value="Ada DNA repair protein, N-terminal domain (N-Ada 10)"/>
    <property type="match status" value="1"/>
</dbReference>
<organism evidence="15 16">
    <name type="scientific">Xenorhabdus bovienii str. feltiae Moldova</name>
    <dbReference type="NCBI Taxonomy" id="1398200"/>
    <lineage>
        <taxon>Bacteria</taxon>
        <taxon>Pseudomonadati</taxon>
        <taxon>Pseudomonadota</taxon>
        <taxon>Gammaproteobacteria</taxon>
        <taxon>Enterobacterales</taxon>
        <taxon>Morganellaceae</taxon>
        <taxon>Xenorhabdus</taxon>
    </lineage>
</organism>
<keyword evidence="6" id="KW-0227">DNA damage</keyword>
<proteinExistence type="inferred from homology"/>
<feature type="active site" description="Nucleophile; methyl group acceptor from either O6-methylguanine or O4-methylthymine" evidence="12">
    <location>
        <position position="327"/>
    </location>
</feature>
<comment type="cofactor">
    <cofactor evidence="13">
        <name>Zn(2+)</name>
        <dbReference type="ChEBI" id="CHEBI:29105"/>
    </cofactor>
    <text evidence="13">Binds 1 zinc ion per subunit.</text>
</comment>
<comment type="similarity">
    <text evidence="2">Belongs to the MGMT family.</text>
</comment>
<dbReference type="HOGENOM" id="CLU_000445_52_0_6"/>
<accession>A0A077NL68</accession>
<evidence type="ECO:0000256" key="2">
    <source>
        <dbReference type="ARBA" id="ARBA00008711"/>
    </source>
</evidence>
<dbReference type="InterPro" id="IPR009057">
    <property type="entry name" value="Homeodomain-like_sf"/>
</dbReference>
<keyword evidence="4 15" id="KW-0489">Methyltransferase</keyword>
<dbReference type="InterPro" id="IPR035451">
    <property type="entry name" value="Ada-like_dom_sf"/>
</dbReference>
<evidence type="ECO:0000256" key="11">
    <source>
        <dbReference type="ARBA" id="ARBA00049348"/>
    </source>
</evidence>
<keyword evidence="13" id="KW-0862">Zinc</keyword>
<evidence type="ECO:0000313" key="16">
    <source>
        <dbReference type="Proteomes" id="UP000028487"/>
    </source>
</evidence>
<feature type="binding site" evidence="13">
    <location>
        <position position="76"/>
    </location>
    <ligand>
        <name>Zn(2+)</name>
        <dbReference type="ChEBI" id="CHEBI:29105"/>
    </ligand>
</feature>
<dbReference type="NCBIfam" id="NF011964">
    <property type="entry name" value="PRK15435.1"/>
    <property type="match status" value="1"/>
</dbReference>
<dbReference type="FunFam" id="1.10.10.10:FF:000214">
    <property type="entry name" value="Methylated-DNA--protein-cysteine methyltransferase"/>
    <property type="match status" value="1"/>
</dbReference>
<reference evidence="15" key="1">
    <citation type="submission" date="2013-07" db="EMBL/GenBank/DDBJ databases">
        <title>Sub-species coevolution in mutualistic symbiosis.</title>
        <authorList>
            <person name="Murfin K."/>
            <person name="Klassen J."/>
            <person name="Lee M."/>
            <person name="Forst S."/>
            <person name="Stock P."/>
            <person name="Goodrich-Blair H."/>
        </authorList>
    </citation>
    <scope>NUCLEOTIDE SEQUENCE [LARGE SCALE GENOMIC DNA]</scope>
    <source>
        <strain evidence="15">Feltiae Moldova</strain>
    </source>
</reference>
<evidence type="ECO:0000313" key="15">
    <source>
        <dbReference type="EMBL" id="CDG99560.1"/>
    </source>
</evidence>
<feature type="binding site" evidence="13">
    <location>
        <position position="73"/>
    </location>
    <ligand>
        <name>Zn(2+)</name>
        <dbReference type="ChEBI" id="CHEBI:29105"/>
    </ligand>
</feature>